<proteinExistence type="predicted"/>
<dbReference type="Proteomes" id="UP000619534">
    <property type="component" value="Unassembled WGS sequence"/>
</dbReference>
<sequence>MSENLNHQEARLAFRKLQESVAYTHMNICYWKQILIENKGMKCRLDLEEAERSTEQLIGQLRQIELNYLTDET</sequence>
<evidence type="ECO:0000313" key="2">
    <source>
        <dbReference type="Proteomes" id="UP000619534"/>
    </source>
</evidence>
<organism evidence="1 2">
    <name type="scientific">Thalassobacillus devorans</name>
    <dbReference type="NCBI Taxonomy" id="279813"/>
    <lineage>
        <taxon>Bacteria</taxon>
        <taxon>Bacillati</taxon>
        <taxon>Bacillota</taxon>
        <taxon>Bacilli</taxon>
        <taxon>Bacillales</taxon>
        <taxon>Bacillaceae</taxon>
        <taxon>Thalassobacillus</taxon>
    </lineage>
</organism>
<protein>
    <recommendedName>
        <fullName evidence="3">Spo0E like sporulation regulatory protein</fullName>
    </recommendedName>
</protein>
<accession>A0ABQ1PVP6</accession>
<name>A0ABQ1PVP6_9BACI</name>
<dbReference type="EMBL" id="BMCJ01000013">
    <property type="protein sequence ID" value="GGD04859.1"/>
    <property type="molecule type" value="Genomic_DNA"/>
</dbReference>
<evidence type="ECO:0000313" key="1">
    <source>
        <dbReference type="EMBL" id="GGD04859.1"/>
    </source>
</evidence>
<gene>
    <name evidence="1" type="ORF">GCM10007216_39380</name>
</gene>
<evidence type="ECO:0008006" key="3">
    <source>
        <dbReference type="Google" id="ProtNLM"/>
    </source>
</evidence>
<reference evidence="2" key="1">
    <citation type="journal article" date="2019" name="Int. J. Syst. Evol. Microbiol.">
        <title>The Global Catalogue of Microorganisms (GCM) 10K type strain sequencing project: providing services to taxonomists for standard genome sequencing and annotation.</title>
        <authorList>
            <consortium name="The Broad Institute Genomics Platform"/>
            <consortium name="The Broad Institute Genome Sequencing Center for Infectious Disease"/>
            <person name="Wu L."/>
            <person name="Ma J."/>
        </authorList>
    </citation>
    <scope>NUCLEOTIDE SEQUENCE [LARGE SCALE GENOMIC DNA]</scope>
    <source>
        <strain evidence="2">CCM 7282</strain>
    </source>
</reference>
<comment type="caution">
    <text evidence="1">The sequence shown here is derived from an EMBL/GenBank/DDBJ whole genome shotgun (WGS) entry which is preliminary data.</text>
</comment>
<keyword evidence="2" id="KW-1185">Reference proteome</keyword>
<dbReference type="RefSeq" id="WP_062439631.1">
    <property type="nucleotide sequence ID" value="NZ_BMCJ01000013.1"/>
</dbReference>